<feature type="region of interest" description="Disordered" evidence="1">
    <location>
        <begin position="138"/>
        <end position="177"/>
    </location>
</feature>
<dbReference type="Proteomes" id="UP000483820">
    <property type="component" value="Chromosome X"/>
</dbReference>
<evidence type="ECO:0000256" key="1">
    <source>
        <dbReference type="SAM" id="MobiDB-lite"/>
    </source>
</evidence>
<name>A0A6A5FX70_CAERE</name>
<evidence type="ECO:0000256" key="2">
    <source>
        <dbReference type="SAM" id="SignalP"/>
    </source>
</evidence>
<dbReference type="KEGG" id="crq:GCK72_023533"/>
<organism evidence="3 4">
    <name type="scientific">Caenorhabditis remanei</name>
    <name type="common">Caenorhabditis vulgaris</name>
    <dbReference type="NCBI Taxonomy" id="31234"/>
    <lineage>
        <taxon>Eukaryota</taxon>
        <taxon>Metazoa</taxon>
        <taxon>Ecdysozoa</taxon>
        <taxon>Nematoda</taxon>
        <taxon>Chromadorea</taxon>
        <taxon>Rhabditida</taxon>
        <taxon>Rhabditina</taxon>
        <taxon>Rhabditomorpha</taxon>
        <taxon>Rhabditoidea</taxon>
        <taxon>Rhabditidae</taxon>
        <taxon>Peloderinae</taxon>
        <taxon>Caenorhabditis</taxon>
    </lineage>
</organism>
<proteinExistence type="predicted"/>
<reference evidence="3 4" key="1">
    <citation type="submission" date="2019-12" db="EMBL/GenBank/DDBJ databases">
        <title>Chromosome-level assembly of the Caenorhabditis remanei genome.</title>
        <authorList>
            <person name="Teterina A.A."/>
            <person name="Willis J.H."/>
            <person name="Phillips P.C."/>
        </authorList>
    </citation>
    <scope>NUCLEOTIDE SEQUENCE [LARGE SCALE GENOMIC DNA]</scope>
    <source>
        <strain evidence="3 4">PX506</strain>
        <tissue evidence="3">Whole organism</tissue>
    </source>
</reference>
<feature type="chain" id="PRO_5025592120" evidence="2">
    <location>
        <begin position="23"/>
        <end position="177"/>
    </location>
</feature>
<feature type="compositionally biased region" description="Basic and acidic residues" evidence="1">
    <location>
        <begin position="143"/>
        <end position="158"/>
    </location>
</feature>
<gene>
    <name evidence="3" type="ORF">GCK72_023533</name>
</gene>
<comment type="caution">
    <text evidence="3">The sequence shown here is derived from an EMBL/GenBank/DDBJ whole genome shotgun (WGS) entry which is preliminary data.</text>
</comment>
<dbReference type="GeneID" id="9798050"/>
<dbReference type="AlphaFoldDB" id="A0A6A5FX70"/>
<evidence type="ECO:0000313" key="4">
    <source>
        <dbReference type="Proteomes" id="UP000483820"/>
    </source>
</evidence>
<keyword evidence="2" id="KW-0732">Signal</keyword>
<evidence type="ECO:0000313" key="3">
    <source>
        <dbReference type="EMBL" id="KAF1747074.1"/>
    </source>
</evidence>
<feature type="compositionally biased region" description="Acidic residues" evidence="1">
    <location>
        <begin position="77"/>
        <end position="88"/>
    </location>
</feature>
<accession>A0A6A5FX70</accession>
<dbReference type="CTD" id="9798050"/>
<dbReference type="RefSeq" id="XP_003102560.2">
    <property type="nucleotide sequence ID" value="XM_003102512.2"/>
</dbReference>
<feature type="region of interest" description="Disordered" evidence="1">
    <location>
        <begin position="21"/>
        <end position="100"/>
    </location>
</feature>
<feature type="compositionally biased region" description="Basic and acidic residues" evidence="1">
    <location>
        <begin position="55"/>
        <end position="76"/>
    </location>
</feature>
<dbReference type="EMBL" id="WUAV01000006">
    <property type="protein sequence ID" value="KAF1747074.1"/>
    <property type="molecule type" value="Genomic_DNA"/>
</dbReference>
<sequence>MNFKLFVVLFLAASLLVSMSEAGKDRRKKQKQKDRAEDDEADEETAGGKGLENSGKGKDEKERTSVLEKQAEKKTDDDESSSEEDDEEDGKKDNSTVIIRKRREAAVILPTDAIEVQRKIRSMIQSYRAISADEGRILPTDNNKFKRDTQIQKSREINDGVQLPLDKKPSATASTSN</sequence>
<protein>
    <submittedName>
        <fullName evidence="3">Uncharacterized protein</fullName>
    </submittedName>
</protein>
<feature type="signal peptide" evidence="2">
    <location>
        <begin position="1"/>
        <end position="22"/>
    </location>
</feature>